<accession>A0A0D3HJN8</accession>
<sequence>MVEAMYTTINMDVQESHERHVKHFTFPTMHGIFIWAMSFTANISPCPSLVRNSMLRSQTFSSDVSVLLFWLSIGTRRDHPKDPTM</sequence>
<dbReference type="PaxDb" id="65489-OBART11G06880.1"/>
<evidence type="ECO:0000313" key="1">
    <source>
        <dbReference type="EnsemblPlants" id="OBART11G06880.1"/>
    </source>
</evidence>
<protein>
    <submittedName>
        <fullName evidence="1">Uncharacterized protein</fullName>
    </submittedName>
</protein>
<proteinExistence type="predicted"/>
<organism evidence="1">
    <name type="scientific">Oryza barthii</name>
    <dbReference type="NCBI Taxonomy" id="65489"/>
    <lineage>
        <taxon>Eukaryota</taxon>
        <taxon>Viridiplantae</taxon>
        <taxon>Streptophyta</taxon>
        <taxon>Embryophyta</taxon>
        <taxon>Tracheophyta</taxon>
        <taxon>Spermatophyta</taxon>
        <taxon>Magnoliopsida</taxon>
        <taxon>Liliopsida</taxon>
        <taxon>Poales</taxon>
        <taxon>Poaceae</taxon>
        <taxon>BOP clade</taxon>
        <taxon>Oryzoideae</taxon>
        <taxon>Oryzeae</taxon>
        <taxon>Oryzinae</taxon>
        <taxon>Oryza</taxon>
    </lineage>
</organism>
<dbReference type="HOGENOM" id="CLU_2626142_0_0_1"/>
<dbReference type="Gramene" id="OBART11G06880.1">
    <property type="protein sequence ID" value="OBART11G06880.1"/>
    <property type="gene ID" value="OBART11G06880"/>
</dbReference>
<evidence type="ECO:0000313" key="2">
    <source>
        <dbReference type="Proteomes" id="UP000026960"/>
    </source>
</evidence>
<dbReference type="AlphaFoldDB" id="A0A0D3HJN8"/>
<reference evidence="1" key="2">
    <citation type="submission" date="2015-03" db="UniProtKB">
        <authorList>
            <consortium name="EnsemblPlants"/>
        </authorList>
    </citation>
    <scope>IDENTIFICATION</scope>
</reference>
<dbReference type="Proteomes" id="UP000026960">
    <property type="component" value="Chromosome 11"/>
</dbReference>
<keyword evidence="2" id="KW-1185">Reference proteome</keyword>
<reference evidence="1" key="1">
    <citation type="journal article" date="2009" name="Rice">
        <title>De Novo Next Generation Sequencing of Plant Genomes.</title>
        <authorList>
            <person name="Rounsley S."/>
            <person name="Marri P.R."/>
            <person name="Yu Y."/>
            <person name="He R."/>
            <person name="Sisneros N."/>
            <person name="Goicoechea J.L."/>
            <person name="Lee S.J."/>
            <person name="Angelova A."/>
            <person name="Kudrna D."/>
            <person name="Luo M."/>
            <person name="Affourtit J."/>
            <person name="Desany B."/>
            <person name="Knight J."/>
            <person name="Niazi F."/>
            <person name="Egholm M."/>
            <person name="Wing R.A."/>
        </authorList>
    </citation>
    <scope>NUCLEOTIDE SEQUENCE [LARGE SCALE GENOMIC DNA]</scope>
    <source>
        <strain evidence="1">cv. IRGC 105608</strain>
    </source>
</reference>
<name>A0A0D3HJN8_9ORYZ</name>
<dbReference type="EnsemblPlants" id="OBART11G06880.1">
    <property type="protein sequence ID" value="OBART11G06880.1"/>
    <property type="gene ID" value="OBART11G06880"/>
</dbReference>